<dbReference type="InterPro" id="IPR017853">
    <property type="entry name" value="GH"/>
</dbReference>
<gene>
    <name evidence="6" type="ORF">IRJ16_22175</name>
</gene>
<dbReference type="PANTHER" id="PTHR40079">
    <property type="entry name" value="MANNAN ENDO-1,4-BETA-MANNOSIDASE E-RELATED"/>
    <property type="match status" value="1"/>
</dbReference>
<dbReference type="PROSITE" id="PS51764">
    <property type="entry name" value="GH26"/>
    <property type="match status" value="1"/>
</dbReference>
<evidence type="ECO:0000256" key="4">
    <source>
        <dbReference type="PROSITE-ProRule" id="PRU01100"/>
    </source>
</evidence>
<dbReference type="EMBL" id="JADFFL010000013">
    <property type="protein sequence ID" value="MBE9664605.1"/>
    <property type="molecule type" value="Genomic_DNA"/>
</dbReference>
<evidence type="ECO:0000313" key="6">
    <source>
        <dbReference type="EMBL" id="MBE9664605.1"/>
    </source>
</evidence>
<dbReference type="GO" id="GO:0006080">
    <property type="term" value="P:substituted mannan metabolic process"/>
    <property type="evidence" value="ECO:0007669"/>
    <property type="project" value="InterPro"/>
</dbReference>
<dbReference type="InterPro" id="IPR000805">
    <property type="entry name" value="Glyco_hydro_26"/>
</dbReference>
<evidence type="ECO:0000313" key="7">
    <source>
        <dbReference type="Proteomes" id="UP000622475"/>
    </source>
</evidence>
<keyword evidence="3 4" id="KW-0326">Glycosidase</keyword>
<dbReference type="RefSeq" id="WP_194114070.1">
    <property type="nucleotide sequence ID" value="NZ_JADFFL010000013.1"/>
</dbReference>
<dbReference type="GO" id="GO:0016985">
    <property type="term" value="F:mannan endo-1,4-beta-mannosidase activity"/>
    <property type="evidence" value="ECO:0007669"/>
    <property type="project" value="InterPro"/>
</dbReference>
<evidence type="ECO:0000256" key="2">
    <source>
        <dbReference type="ARBA" id="ARBA00022801"/>
    </source>
</evidence>
<evidence type="ECO:0000259" key="5">
    <source>
        <dbReference type="PROSITE" id="PS51764"/>
    </source>
</evidence>
<accession>A0A929L602</accession>
<comment type="similarity">
    <text evidence="1 4">Belongs to the glycosyl hydrolase 26 family.</text>
</comment>
<organism evidence="6 7">
    <name type="scientific">Mucilaginibacter myungsuensis</name>
    <dbReference type="NCBI Taxonomy" id="649104"/>
    <lineage>
        <taxon>Bacteria</taxon>
        <taxon>Pseudomonadati</taxon>
        <taxon>Bacteroidota</taxon>
        <taxon>Sphingobacteriia</taxon>
        <taxon>Sphingobacteriales</taxon>
        <taxon>Sphingobacteriaceae</taxon>
        <taxon>Mucilaginibacter</taxon>
    </lineage>
</organism>
<dbReference type="SUPFAM" id="SSF51445">
    <property type="entry name" value="(Trans)glycosidases"/>
    <property type="match status" value="2"/>
</dbReference>
<dbReference type="InterPro" id="IPR022790">
    <property type="entry name" value="GH26_dom"/>
</dbReference>
<dbReference type="AlphaFoldDB" id="A0A929L602"/>
<keyword evidence="2 4" id="KW-0378">Hydrolase</keyword>
<feature type="active site" description="Proton donor" evidence="4">
    <location>
        <position position="307"/>
    </location>
</feature>
<comment type="caution">
    <text evidence="6">The sequence shown here is derived from an EMBL/GenBank/DDBJ whole genome shotgun (WGS) entry which is preliminary data.</text>
</comment>
<proteinExistence type="inferred from homology"/>
<feature type="domain" description="GH26" evidence="5">
    <location>
        <begin position="168"/>
        <end position="481"/>
    </location>
</feature>
<reference evidence="6" key="1">
    <citation type="submission" date="2020-10" db="EMBL/GenBank/DDBJ databases">
        <title>Mucilaginibacter mali sp. nov., isolated from rhizosphere soil of apple orchard.</title>
        <authorList>
            <person name="Lee J.-S."/>
            <person name="Kim H.S."/>
            <person name="Kim J.-S."/>
        </authorList>
    </citation>
    <scope>NUCLEOTIDE SEQUENCE</scope>
    <source>
        <strain evidence="6">KCTC 22746</strain>
    </source>
</reference>
<name>A0A929L602_9SPHI</name>
<evidence type="ECO:0000256" key="3">
    <source>
        <dbReference type="ARBA" id="ARBA00023295"/>
    </source>
</evidence>
<feature type="active site" description="Nucleophile" evidence="4">
    <location>
        <position position="411"/>
    </location>
</feature>
<sequence length="481" mass="55752">MNKGDVLLTVETWLKGLSSDNVLEATLSGKFDRNIDDLGRNITFAKHRVYLRWNPDMEVPVQNYPWQFRSAQLYRRAFDHVAKRIKKIAPQTVVIWGPTGYPGDTEYWPGNQYVDMVSITLGSRSEFIAKNYPIQKDIKALLRSKLHRMRYINKPILVLTSDRFDKKLITNNLLNEQTAYMRDNSEMVYSAKLYADTEAIKPVRARLHIGVYDPDEKLTDLPGINVEHIFTDIGELQKGLFKKKFDAITKRGHDVILTVEPWRDTSNISDTDVTKSILNGRYNNVIKNLFRIIGTTERVVYLRWMHEMEIPIHRYPWQSRDPVSYIKAFRYFMLFDGGTPKNVKKVWGPAGDRGSVDFWPGDDVVDYISIAIYGLPDKNITDPNLQESFKSAFYRKYYRMRFLDKPLFITEFGVKGPQTYQDAWLAGASVTIKENRHIFGISYFNQVDNPAAWGKIKAPNWAISKASMQKFIKAVNDDNSR</sequence>
<protein>
    <recommendedName>
        <fullName evidence="5">GH26 domain-containing protein</fullName>
    </recommendedName>
</protein>
<dbReference type="PANTHER" id="PTHR40079:SF4">
    <property type="entry name" value="GH26 DOMAIN-CONTAINING PROTEIN-RELATED"/>
    <property type="match status" value="1"/>
</dbReference>
<dbReference type="Proteomes" id="UP000622475">
    <property type="component" value="Unassembled WGS sequence"/>
</dbReference>
<evidence type="ECO:0000256" key="1">
    <source>
        <dbReference type="ARBA" id="ARBA00007754"/>
    </source>
</evidence>
<dbReference type="Gene3D" id="3.20.20.80">
    <property type="entry name" value="Glycosidases"/>
    <property type="match status" value="2"/>
</dbReference>
<keyword evidence="7" id="KW-1185">Reference proteome</keyword>